<dbReference type="Proteomes" id="UP000050317">
    <property type="component" value="Unassembled WGS sequence"/>
</dbReference>
<organism evidence="2 3">
    <name type="scientific">Pseudomonas syringae pv. viburni</name>
    <dbReference type="NCBI Taxonomy" id="251703"/>
    <lineage>
        <taxon>Bacteria</taxon>
        <taxon>Pseudomonadati</taxon>
        <taxon>Pseudomonadota</taxon>
        <taxon>Gammaproteobacteria</taxon>
        <taxon>Pseudomonadales</taxon>
        <taxon>Pseudomonadaceae</taxon>
        <taxon>Pseudomonas</taxon>
    </lineage>
</organism>
<feature type="transmembrane region" description="Helical" evidence="1">
    <location>
        <begin position="234"/>
        <end position="257"/>
    </location>
</feature>
<dbReference type="PANTHER" id="PTHR39456:SF1">
    <property type="entry name" value="METAL-DEPENDENT HYDROLASE"/>
    <property type="match status" value="1"/>
</dbReference>
<dbReference type="InterPro" id="IPR016516">
    <property type="entry name" value="UCP07580"/>
</dbReference>
<evidence type="ECO:0000313" key="3">
    <source>
        <dbReference type="Proteomes" id="UP000050317"/>
    </source>
</evidence>
<sequence length="323" mass="37857">MRSIPACASGRLFGRFKPAGLWHTVGPDHHGKPSIMSLFKRILSRRSAAQLPPQVIAHRSIRFTFDDSIPRYWHAGRAHTTRFFDCLSFMFPQGEKIFIESVVHFRHKLDKDSALDKAVDDFIYQEASHMREHRAYNSRLEAQGAPVETLERMLLRRRKESERLPASFRLALTASLEHITAILSDQLLRNPAYLKNADPTMAGLWRWHALEEIEHKAVAYDVLCTVERHPLWRYLLRCVAMLSLSVYFTFDLGYFTYHLVRGDKQHRNWREWLRLQWWLFVNPGLLSRIVPAGLFWFVPGFHPNRIDTRALLDSARKALDEQR</sequence>
<evidence type="ECO:0000256" key="1">
    <source>
        <dbReference type="SAM" id="Phobius"/>
    </source>
</evidence>
<evidence type="ECO:0000313" key="2">
    <source>
        <dbReference type="EMBL" id="KPZ10566.1"/>
    </source>
</evidence>
<dbReference type="PATRIC" id="fig|251703.9.peg.68"/>
<dbReference type="PIRSF" id="PIRSF007580">
    <property type="entry name" value="UCP07580"/>
    <property type="match status" value="1"/>
</dbReference>
<comment type="caution">
    <text evidence="2">The sequence shown here is derived from an EMBL/GenBank/DDBJ whole genome shotgun (WGS) entry which is preliminary data.</text>
</comment>
<reference evidence="2 3" key="1">
    <citation type="submission" date="2015-09" db="EMBL/GenBank/DDBJ databases">
        <title>Genome announcement of multiple Pseudomonas syringae strains.</title>
        <authorList>
            <person name="Thakur S."/>
            <person name="Wang P.W."/>
            <person name="Gong Y."/>
            <person name="Weir B.S."/>
            <person name="Guttman D.S."/>
        </authorList>
    </citation>
    <scope>NUCLEOTIDE SEQUENCE [LARGE SCALE GENOMIC DNA]</scope>
    <source>
        <strain evidence="2 3">ICMP3963</strain>
    </source>
</reference>
<keyword evidence="1" id="KW-1133">Transmembrane helix</keyword>
<keyword evidence="1" id="KW-0472">Membrane</keyword>
<dbReference type="PANTHER" id="PTHR39456">
    <property type="entry name" value="METAL-DEPENDENT HYDROLASE"/>
    <property type="match status" value="1"/>
</dbReference>
<gene>
    <name evidence="2" type="ORF">ALO40_04639</name>
</gene>
<dbReference type="Pfam" id="PF10118">
    <property type="entry name" value="Metal_hydrol"/>
    <property type="match status" value="1"/>
</dbReference>
<evidence type="ECO:0008006" key="4">
    <source>
        <dbReference type="Google" id="ProtNLM"/>
    </source>
</evidence>
<protein>
    <recommendedName>
        <fullName evidence="4">Metal-dependent hydrolase</fullName>
    </recommendedName>
</protein>
<proteinExistence type="predicted"/>
<dbReference type="AlphaFoldDB" id="A0A0Q0EIL3"/>
<name>A0A0Q0EIL3_9PSED</name>
<accession>A0A0Q0EIL3</accession>
<feature type="transmembrane region" description="Helical" evidence="1">
    <location>
        <begin position="277"/>
        <end position="298"/>
    </location>
</feature>
<dbReference type="EMBL" id="LJRR01000389">
    <property type="protein sequence ID" value="KPZ10566.1"/>
    <property type="molecule type" value="Genomic_DNA"/>
</dbReference>
<keyword evidence="1" id="KW-0812">Transmembrane</keyword>